<dbReference type="EMBL" id="BAABDO010000221">
    <property type="protein sequence ID" value="GAA3509057.1"/>
    <property type="molecule type" value="Genomic_DNA"/>
</dbReference>
<reference evidence="4" key="1">
    <citation type="journal article" date="2019" name="Int. J. Syst. Evol. Microbiol.">
        <title>The Global Catalogue of Microorganisms (GCM) 10K type strain sequencing project: providing services to taxonomists for standard genome sequencing and annotation.</title>
        <authorList>
            <consortium name="The Broad Institute Genomics Platform"/>
            <consortium name="The Broad Institute Genome Sequencing Center for Infectious Disease"/>
            <person name="Wu L."/>
            <person name="Ma J."/>
        </authorList>
    </citation>
    <scope>NUCLEOTIDE SEQUENCE [LARGE SCALE GENOMIC DNA]</scope>
    <source>
        <strain evidence="4">JCM 17316</strain>
    </source>
</reference>
<feature type="transmembrane region" description="Helical" evidence="2">
    <location>
        <begin position="88"/>
        <end position="106"/>
    </location>
</feature>
<dbReference type="Proteomes" id="UP001500266">
    <property type="component" value="Unassembled WGS sequence"/>
</dbReference>
<accession>A0ABP6ULK6</accession>
<evidence type="ECO:0000313" key="4">
    <source>
        <dbReference type="Proteomes" id="UP001500266"/>
    </source>
</evidence>
<feature type="region of interest" description="Disordered" evidence="1">
    <location>
        <begin position="1"/>
        <end position="21"/>
    </location>
</feature>
<evidence type="ECO:0000256" key="2">
    <source>
        <dbReference type="SAM" id="Phobius"/>
    </source>
</evidence>
<evidence type="ECO:0000313" key="3">
    <source>
        <dbReference type="EMBL" id="GAA3509057.1"/>
    </source>
</evidence>
<evidence type="ECO:0000256" key="1">
    <source>
        <dbReference type="SAM" id="MobiDB-lite"/>
    </source>
</evidence>
<keyword evidence="2" id="KW-0812">Transmembrane</keyword>
<name>A0ABP6ULK6_9ACTN</name>
<organism evidence="3 4">
    <name type="scientific">Actinomadura keratinilytica</name>
    <dbReference type="NCBI Taxonomy" id="547461"/>
    <lineage>
        <taxon>Bacteria</taxon>
        <taxon>Bacillati</taxon>
        <taxon>Actinomycetota</taxon>
        <taxon>Actinomycetes</taxon>
        <taxon>Streptosporangiales</taxon>
        <taxon>Thermomonosporaceae</taxon>
        <taxon>Actinomadura</taxon>
    </lineage>
</organism>
<comment type="caution">
    <text evidence="3">The sequence shown here is derived from an EMBL/GenBank/DDBJ whole genome shotgun (WGS) entry which is preliminary data.</text>
</comment>
<sequence length="126" mass="13962">MTEPRRVAVSNPRTHRARRGPVGTGWSIARDLDEQTELGAVYARALIRAQLRSALLTAGAVLTAIIGLPLLLTLVPALARARVHGVPLAWPLLVLGVQPVWIILAVRQLWRAERTEREFARFVDHP</sequence>
<keyword evidence="2" id="KW-1133">Transmembrane helix</keyword>
<keyword evidence="4" id="KW-1185">Reference proteome</keyword>
<proteinExistence type="predicted"/>
<evidence type="ECO:0008006" key="5">
    <source>
        <dbReference type="Google" id="ProtNLM"/>
    </source>
</evidence>
<gene>
    <name evidence="3" type="ORF">GCM10022416_63400</name>
</gene>
<protein>
    <recommendedName>
        <fullName evidence="5">DUF485 domain-containing protein</fullName>
    </recommendedName>
</protein>
<dbReference type="RefSeq" id="WP_345025547.1">
    <property type="nucleotide sequence ID" value="NZ_BAABDO010000221.1"/>
</dbReference>
<keyword evidence="2" id="KW-0472">Membrane</keyword>
<feature type="transmembrane region" description="Helical" evidence="2">
    <location>
        <begin position="54"/>
        <end position="76"/>
    </location>
</feature>